<accession>A0ACB9WI91</accession>
<name>A0ACB9WI91_CHAAC</name>
<evidence type="ECO:0000313" key="2">
    <source>
        <dbReference type="Proteomes" id="UP001057452"/>
    </source>
</evidence>
<proteinExistence type="predicted"/>
<keyword evidence="2" id="KW-1185">Reference proteome</keyword>
<protein>
    <submittedName>
        <fullName evidence="1">Uncharacterized protein</fullName>
    </submittedName>
</protein>
<dbReference type="EMBL" id="CM043806">
    <property type="protein sequence ID" value="KAI4813220.1"/>
    <property type="molecule type" value="Genomic_DNA"/>
</dbReference>
<comment type="caution">
    <text evidence="1">The sequence shown here is derived from an EMBL/GenBank/DDBJ whole genome shotgun (WGS) entry which is preliminary data.</text>
</comment>
<sequence>MAVHLRLLLILAGLTGIHTITQISEVSVKGDIPSLSHVSMTCNIEIKLNIYEKEDLGCLAVLKSGLIHNVAQESFQSLMIKS</sequence>
<reference evidence="1" key="1">
    <citation type="submission" date="2022-05" db="EMBL/GenBank/DDBJ databases">
        <title>Chromosome-level genome of Chaenocephalus aceratus.</title>
        <authorList>
            <person name="Park H."/>
        </authorList>
    </citation>
    <scope>NUCLEOTIDE SEQUENCE</scope>
    <source>
        <strain evidence="1">KU_202001</strain>
    </source>
</reference>
<evidence type="ECO:0000313" key="1">
    <source>
        <dbReference type="EMBL" id="KAI4813220.1"/>
    </source>
</evidence>
<gene>
    <name evidence="1" type="ORF">KUCAC02_024563</name>
</gene>
<dbReference type="Proteomes" id="UP001057452">
    <property type="component" value="Chromosome 22"/>
</dbReference>
<organism evidence="1 2">
    <name type="scientific">Chaenocephalus aceratus</name>
    <name type="common">Blackfin icefish</name>
    <name type="synonym">Chaenichthys aceratus</name>
    <dbReference type="NCBI Taxonomy" id="36190"/>
    <lineage>
        <taxon>Eukaryota</taxon>
        <taxon>Metazoa</taxon>
        <taxon>Chordata</taxon>
        <taxon>Craniata</taxon>
        <taxon>Vertebrata</taxon>
        <taxon>Euteleostomi</taxon>
        <taxon>Actinopterygii</taxon>
        <taxon>Neopterygii</taxon>
        <taxon>Teleostei</taxon>
        <taxon>Neoteleostei</taxon>
        <taxon>Acanthomorphata</taxon>
        <taxon>Eupercaria</taxon>
        <taxon>Perciformes</taxon>
        <taxon>Notothenioidei</taxon>
        <taxon>Channichthyidae</taxon>
        <taxon>Chaenocephalus</taxon>
    </lineage>
</organism>